<evidence type="ECO:0000259" key="11">
    <source>
        <dbReference type="Pfam" id="PF03449"/>
    </source>
</evidence>
<dbReference type="GO" id="GO:0003746">
    <property type="term" value="F:translation elongation factor activity"/>
    <property type="evidence" value="ECO:0007669"/>
    <property type="project" value="UniProtKB-KW"/>
</dbReference>
<dbReference type="EMBL" id="CP032996">
    <property type="protein sequence ID" value="QCI27249.1"/>
    <property type="molecule type" value="Genomic_DNA"/>
</dbReference>
<keyword evidence="4 8" id="KW-0238">DNA-binding</keyword>
<accession>A0A4D6YDH0</accession>
<dbReference type="GO" id="GO:0032784">
    <property type="term" value="P:regulation of DNA-templated transcription elongation"/>
    <property type="evidence" value="ECO:0007669"/>
    <property type="project" value="UniProtKB-UniRule"/>
</dbReference>
<dbReference type="Gene3D" id="3.10.50.30">
    <property type="entry name" value="Transcription elongation factor, GreA/GreB, C-terminal domain"/>
    <property type="match status" value="1"/>
</dbReference>
<evidence type="ECO:0000313" key="12">
    <source>
        <dbReference type="EMBL" id="QCI27249.1"/>
    </source>
</evidence>
<evidence type="ECO:0000259" key="10">
    <source>
        <dbReference type="Pfam" id="PF01272"/>
    </source>
</evidence>
<dbReference type="PIRSF" id="PIRSF006092">
    <property type="entry name" value="GreA_GreB"/>
    <property type="match status" value="1"/>
</dbReference>
<dbReference type="NCBIfam" id="TIGR01462">
    <property type="entry name" value="greA"/>
    <property type="match status" value="1"/>
</dbReference>
<dbReference type="InterPro" id="IPR036805">
    <property type="entry name" value="Tscrpt_elong_fac_GreA/B_N_sf"/>
</dbReference>
<keyword evidence="12" id="KW-0251">Elongation factor</keyword>
<dbReference type="SUPFAM" id="SSF46557">
    <property type="entry name" value="GreA transcript cleavage protein, N-terminal domain"/>
    <property type="match status" value="1"/>
</dbReference>
<evidence type="ECO:0000256" key="6">
    <source>
        <dbReference type="ARBA" id="ARBA00024916"/>
    </source>
</evidence>
<evidence type="ECO:0000256" key="2">
    <source>
        <dbReference type="ARBA" id="ARBA00013729"/>
    </source>
</evidence>
<sequence>MKKIPMTAKGVEKLNIELRHLKNVVRPKIIYAISESRKHGDLKENAEYHAAREEQAFCEKRIKEIESKLYHAQIIDIKNILFTGKVVFGSTVDILNVSTGKKFVFCIVGDDESNFKNGLISINSPIARSLIGKKILDTVSVNTPSGIIKYKILNIRYI</sequence>
<gene>
    <name evidence="8 12" type="primary">greA</name>
    <name evidence="12" type="ORF">D9V81_01315</name>
</gene>
<keyword evidence="3 8" id="KW-0805">Transcription regulation</keyword>
<dbReference type="InterPro" id="IPR001437">
    <property type="entry name" value="Tscrpt_elong_fac_GreA/B_C"/>
</dbReference>
<comment type="similarity">
    <text evidence="1 8 9">Belongs to the GreA/GreB family.</text>
</comment>
<evidence type="ECO:0000313" key="13">
    <source>
        <dbReference type="Proteomes" id="UP000298603"/>
    </source>
</evidence>
<name>A0A4D6YDH0_9GAMM</name>
<dbReference type="NCBIfam" id="NF001264">
    <property type="entry name" value="PRK00226.1-5"/>
    <property type="match status" value="1"/>
</dbReference>
<keyword evidence="5 8" id="KW-0804">Transcription</keyword>
<dbReference type="NCBIfam" id="NF001261">
    <property type="entry name" value="PRK00226.1-2"/>
    <property type="match status" value="1"/>
</dbReference>
<feature type="domain" description="Transcription elongation factor GreA/GreB N-terminal" evidence="11">
    <location>
        <begin position="4"/>
        <end position="74"/>
    </location>
</feature>
<dbReference type="GO" id="GO:0006354">
    <property type="term" value="P:DNA-templated transcription elongation"/>
    <property type="evidence" value="ECO:0007669"/>
    <property type="project" value="TreeGrafter"/>
</dbReference>
<dbReference type="GO" id="GO:0003677">
    <property type="term" value="F:DNA binding"/>
    <property type="evidence" value="ECO:0007669"/>
    <property type="project" value="UniProtKB-UniRule"/>
</dbReference>
<dbReference type="GO" id="GO:0070063">
    <property type="term" value="F:RNA polymerase binding"/>
    <property type="evidence" value="ECO:0007669"/>
    <property type="project" value="InterPro"/>
</dbReference>
<evidence type="ECO:0000256" key="5">
    <source>
        <dbReference type="ARBA" id="ARBA00023163"/>
    </source>
</evidence>
<dbReference type="InterPro" id="IPR006359">
    <property type="entry name" value="Tscrpt_elong_fac_GreA"/>
</dbReference>
<feature type="domain" description="Transcription elongation factor GreA/GreB C-terminal" evidence="10">
    <location>
        <begin position="84"/>
        <end position="157"/>
    </location>
</feature>
<dbReference type="Gene3D" id="1.10.287.180">
    <property type="entry name" value="Transcription elongation factor, GreA/GreB, N-terminal domain"/>
    <property type="match status" value="1"/>
</dbReference>
<dbReference type="OrthoDB" id="9808774at2"/>
<evidence type="ECO:0000256" key="1">
    <source>
        <dbReference type="ARBA" id="ARBA00008213"/>
    </source>
</evidence>
<dbReference type="InterPro" id="IPR018151">
    <property type="entry name" value="TF_GreA/GreB_CS"/>
</dbReference>
<dbReference type="Proteomes" id="UP000298603">
    <property type="component" value="Chromosome"/>
</dbReference>
<dbReference type="NCBIfam" id="NF001263">
    <property type="entry name" value="PRK00226.1-4"/>
    <property type="match status" value="1"/>
</dbReference>
<dbReference type="RefSeq" id="WP_158349514.1">
    <property type="nucleotide sequence ID" value="NZ_CP032996.1"/>
</dbReference>
<dbReference type="Pfam" id="PF01272">
    <property type="entry name" value="GreA_GreB"/>
    <property type="match status" value="1"/>
</dbReference>
<dbReference type="Pfam" id="PF03449">
    <property type="entry name" value="GreA_GreB_N"/>
    <property type="match status" value="1"/>
</dbReference>
<keyword evidence="13" id="KW-1185">Reference proteome</keyword>
<evidence type="ECO:0000256" key="3">
    <source>
        <dbReference type="ARBA" id="ARBA00023015"/>
    </source>
</evidence>
<dbReference type="SUPFAM" id="SSF54534">
    <property type="entry name" value="FKBP-like"/>
    <property type="match status" value="1"/>
</dbReference>
<dbReference type="PROSITE" id="PS00829">
    <property type="entry name" value="GREAB_1"/>
    <property type="match status" value="1"/>
</dbReference>
<dbReference type="AlphaFoldDB" id="A0A4D6YDH0"/>
<evidence type="ECO:0000256" key="8">
    <source>
        <dbReference type="HAMAP-Rule" id="MF_00105"/>
    </source>
</evidence>
<dbReference type="InterPro" id="IPR023459">
    <property type="entry name" value="Tscrpt_elong_fac_GreA/B_fam"/>
</dbReference>
<comment type="function">
    <text evidence="6 8 9">Necessary for efficient RNA polymerase transcription elongation past template-encoded arresting sites. The arresting sites in DNA have the property of trapping a certain fraction of elongating RNA polymerases that pass through, resulting in locked ternary complexes. Cleavage of the nascent transcript by cleavage factors such as GreA or GreB allows the resumption of elongation from the new 3'terminus. GreA releases sequences of 2 to 3 nucleotides.</text>
</comment>
<dbReference type="FunFam" id="3.10.50.30:FF:000001">
    <property type="entry name" value="Transcription elongation factor GreA"/>
    <property type="match status" value="1"/>
</dbReference>
<dbReference type="PANTHER" id="PTHR30437:SF4">
    <property type="entry name" value="TRANSCRIPTION ELONGATION FACTOR GREA"/>
    <property type="match status" value="1"/>
</dbReference>
<keyword evidence="12" id="KW-0648">Protein biosynthesis</keyword>
<protein>
    <recommendedName>
        <fullName evidence="2 8">Transcription elongation factor GreA</fullName>
    </recommendedName>
    <alternativeName>
        <fullName evidence="7 8">Transcript cleavage factor GreA</fullName>
    </alternativeName>
</protein>
<dbReference type="PANTHER" id="PTHR30437">
    <property type="entry name" value="TRANSCRIPTION ELONGATION FACTOR GREA"/>
    <property type="match status" value="1"/>
</dbReference>
<evidence type="ECO:0000256" key="9">
    <source>
        <dbReference type="RuleBase" id="RU000556"/>
    </source>
</evidence>
<dbReference type="FunFam" id="1.10.287.180:FF:000001">
    <property type="entry name" value="Transcription elongation factor GreA"/>
    <property type="match status" value="1"/>
</dbReference>
<dbReference type="InterPro" id="IPR036953">
    <property type="entry name" value="GreA/GreB_C_sf"/>
</dbReference>
<reference evidence="12 13" key="1">
    <citation type="submission" date="2018-10" db="EMBL/GenBank/DDBJ databases">
        <title>Comparative functional genomics of the obligate endosymbiont Buchnera aphidicola.</title>
        <authorList>
            <person name="Chong R.A."/>
        </authorList>
    </citation>
    <scope>NUCLEOTIDE SEQUENCE [LARGE SCALE GENOMIC DNA]</scope>
    <source>
        <strain evidence="12 13">Tma</strain>
    </source>
</reference>
<evidence type="ECO:0000256" key="4">
    <source>
        <dbReference type="ARBA" id="ARBA00023125"/>
    </source>
</evidence>
<evidence type="ECO:0000256" key="7">
    <source>
        <dbReference type="ARBA" id="ARBA00030776"/>
    </source>
</evidence>
<dbReference type="InterPro" id="IPR028624">
    <property type="entry name" value="Tscrpt_elong_fac_GreA/B"/>
</dbReference>
<proteinExistence type="inferred from homology"/>
<organism evidence="12 13">
    <name type="scientific">Buchnera aphidicola</name>
    <name type="common">Therioaphis trifolii</name>
    <dbReference type="NCBI Taxonomy" id="1241884"/>
    <lineage>
        <taxon>Bacteria</taxon>
        <taxon>Pseudomonadati</taxon>
        <taxon>Pseudomonadota</taxon>
        <taxon>Gammaproteobacteria</taxon>
        <taxon>Enterobacterales</taxon>
        <taxon>Erwiniaceae</taxon>
        <taxon>Buchnera</taxon>
    </lineage>
</organism>
<dbReference type="InterPro" id="IPR022691">
    <property type="entry name" value="Tscrpt_elong_fac_GreA/B_N"/>
</dbReference>
<dbReference type="HAMAP" id="MF_00105">
    <property type="entry name" value="GreA_GreB"/>
    <property type="match status" value="1"/>
</dbReference>